<keyword evidence="1" id="KW-1133">Transmembrane helix</keyword>
<feature type="transmembrane region" description="Helical" evidence="1">
    <location>
        <begin position="189"/>
        <end position="208"/>
    </location>
</feature>
<protein>
    <submittedName>
        <fullName evidence="2">Uncharacterized protein</fullName>
    </submittedName>
</protein>
<evidence type="ECO:0000313" key="3">
    <source>
        <dbReference type="Proteomes" id="UP000008323"/>
    </source>
</evidence>
<sequence length="235" mass="27377">MVADEHAQNYFFQALGIALLISIISGILSCFLFNFSWITAPLFSLSFGGFLGILSNMFKYASRYSKELQGEYVVFLGISIILFFLISNFLITLLLYYKKFRKQENQDIINKFGFVIFNFFIVTTIYAFLFFLLFIAFGEEIKIFKNVWAIIGLLFFSGLVASSSIFIASALCIFDVITKKTNRFQISKFFGFYFIYNCILSHLENVFLERFAKKINFKRCCFYLRKQQLNSLNIS</sequence>
<feature type="transmembrane region" description="Helical" evidence="1">
    <location>
        <begin position="42"/>
        <end position="61"/>
    </location>
</feature>
<organism evidence="2 3">
    <name type="scientific">Phytoplasma australiense</name>
    <dbReference type="NCBI Taxonomy" id="59748"/>
    <lineage>
        <taxon>Bacteria</taxon>
        <taxon>Bacillati</taxon>
        <taxon>Mycoplasmatota</taxon>
        <taxon>Mollicutes</taxon>
        <taxon>Acholeplasmatales</taxon>
        <taxon>Acholeplasmataceae</taxon>
        <taxon>Candidatus Phytoplasma</taxon>
        <taxon>16SrXII (Stolbur group)</taxon>
    </lineage>
</organism>
<feature type="transmembrane region" description="Helical" evidence="1">
    <location>
        <begin position="12"/>
        <end position="35"/>
    </location>
</feature>
<feature type="transmembrane region" description="Helical" evidence="1">
    <location>
        <begin position="109"/>
        <end position="135"/>
    </location>
</feature>
<evidence type="ECO:0000256" key="1">
    <source>
        <dbReference type="SAM" id="Phobius"/>
    </source>
</evidence>
<feature type="transmembrane region" description="Helical" evidence="1">
    <location>
        <begin position="147"/>
        <end position="177"/>
    </location>
</feature>
<dbReference type="EMBL" id="AM422018">
    <property type="protein sequence ID" value="CAM11558.1"/>
    <property type="molecule type" value="Genomic_DNA"/>
</dbReference>
<keyword evidence="1" id="KW-0472">Membrane</keyword>
<reference evidence="2 3" key="1">
    <citation type="journal article" date="2008" name="J. Bacteriol.">
        <title>Comparative genome analysis of 'Candidatus Phytoplasma australiense' (subgroup tuf-Australia I; rp-A) and 'Ca. Phytoplasma asteris' strains OY-M and AY-WB.</title>
        <authorList>
            <person name="Tran-Nguyen L.T."/>
            <person name="Kube M."/>
            <person name="Schneider B."/>
            <person name="Reinhardt R."/>
            <person name="Gibb K.S."/>
        </authorList>
    </citation>
    <scope>NUCLEOTIDE SEQUENCE [LARGE SCALE GENOMIC DNA]</scope>
</reference>
<gene>
    <name evidence="2" type="ordered locus">PA0223</name>
</gene>
<name>B1V9C6_PHYAS</name>
<feature type="transmembrane region" description="Helical" evidence="1">
    <location>
        <begin position="73"/>
        <end position="97"/>
    </location>
</feature>
<keyword evidence="1" id="KW-0812">Transmembrane</keyword>
<proteinExistence type="predicted"/>
<dbReference type="Proteomes" id="UP000008323">
    <property type="component" value="Chromosome"/>
</dbReference>
<dbReference type="KEGG" id="pal:PA0223"/>
<accession>B1V9C6</accession>
<evidence type="ECO:0000313" key="2">
    <source>
        <dbReference type="EMBL" id="CAM11558.1"/>
    </source>
</evidence>
<dbReference type="AlphaFoldDB" id="B1V9C6"/>